<protein>
    <submittedName>
        <fullName evidence="1">Uncharacterized protein</fullName>
    </submittedName>
</protein>
<sequence length="134" mass="14824">MSIATASQEPVLFSGESNHYPVQDIIRDTKSPNIWNVPAARVIHVHILDPVSCEEVTHVVPPPVPPSAYEAAASKLPFFVMEEQVDNRVDGGDFEQVHSVSQMDQIKGISSEPTFDPSQPTMCRSCEKRLCDCM</sequence>
<proteinExistence type="predicted"/>
<keyword evidence="2" id="KW-1185">Reference proteome</keyword>
<dbReference type="Proteomes" id="UP001146351">
    <property type="component" value="Unassembled WGS sequence"/>
</dbReference>
<evidence type="ECO:0000313" key="1">
    <source>
        <dbReference type="EMBL" id="KAJ5162286.1"/>
    </source>
</evidence>
<evidence type="ECO:0000313" key="2">
    <source>
        <dbReference type="Proteomes" id="UP001146351"/>
    </source>
</evidence>
<accession>A0A9W9LMA4</accession>
<name>A0A9W9LMA4_9EURO</name>
<organism evidence="1 2">
    <name type="scientific">Penicillium capsulatum</name>
    <dbReference type="NCBI Taxonomy" id="69766"/>
    <lineage>
        <taxon>Eukaryota</taxon>
        <taxon>Fungi</taxon>
        <taxon>Dikarya</taxon>
        <taxon>Ascomycota</taxon>
        <taxon>Pezizomycotina</taxon>
        <taxon>Eurotiomycetes</taxon>
        <taxon>Eurotiomycetidae</taxon>
        <taxon>Eurotiales</taxon>
        <taxon>Aspergillaceae</taxon>
        <taxon>Penicillium</taxon>
    </lineage>
</organism>
<dbReference type="EMBL" id="JAPQKO010000005">
    <property type="protein sequence ID" value="KAJ5162286.1"/>
    <property type="molecule type" value="Genomic_DNA"/>
</dbReference>
<dbReference type="AlphaFoldDB" id="A0A9W9LMA4"/>
<gene>
    <name evidence="1" type="ORF">N7492_007678</name>
</gene>
<reference evidence="1" key="1">
    <citation type="submission" date="2022-11" db="EMBL/GenBank/DDBJ databases">
        <authorList>
            <person name="Petersen C."/>
        </authorList>
    </citation>
    <scope>NUCLEOTIDE SEQUENCE</scope>
    <source>
        <strain evidence="1">IBT 21917</strain>
    </source>
</reference>
<comment type="caution">
    <text evidence="1">The sequence shown here is derived from an EMBL/GenBank/DDBJ whole genome shotgun (WGS) entry which is preliminary data.</text>
</comment>
<dbReference type="OrthoDB" id="428577at2759"/>
<reference evidence="1" key="2">
    <citation type="journal article" date="2023" name="IMA Fungus">
        <title>Comparative genomic study of the Penicillium genus elucidates a diverse pangenome and 15 lateral gene transfer events.</title>
        <authorList>
            <person name="Petersen C."/>
            <person name="Sorensen T."/>
            <person name="Nielsen M.R."/>
            <person name="Sondergaard T.E."/>
            <person name="Sorensen J.L."/>
            <person name="Fitzpatrick D.A."/>
            <person name="Frisvad J.C."/>
            <person name="Nielsen K.L."/>
        </authorList>
    </citation>
    <scope>NUCLEOTIDE SEQUENCE</scope>
    <source>
        <strain evidence="1">IBT 21917</strain>
    </source>
</reference>